<dbReference type="RefSeq" id="XP_033681530.1">
    <property type="nucleotide sequence ID" value="XM_033825753.1"/>
</dbReference>
<name>A0A6A6I841_9PLEO</name>
<gene>
    <name evidence="1" type="ORF">BU26DRAFT_48189</name>
</gene>
<keyword evidence="2" id="KW-1185">Reference proteome</keyword>
<proteinExistence type="predicted"/>
<accession>A0A6A6I841</accession>
<evidence type="ECO:0000313" key="1">
    <source>
        <dbReference type="EMBL" id="KAF2246526.1"/>
    </source>
</evidence>
<dbReference type="EMBL" id="ML987198">
    <property type="protein sequence ID" value="KAF2246526.1"/>
    <property type="molecule type" value="Genomic_DNA"/>
</dbReference>
<organism evidence="1 2">
    <name type="scientific">Trematosphaeria pertusa</name>
    <dbReference type="NCBI Taxonomy" id="390896"/>
    <lineage>
        <taxon>Eukaryota</taxon>
        <taxon>Fungi</taxon>
        <taxon>Dikarya</taxon>
        <taxon>Ascomycota</taxon>
        <taxon>Pezizomycotina</taxon>
        <taxon>Dothideomycetes</taxon>
        <taxon>Pleosporomycetidae</taxon>
        <taxon>Pleosporales</taxon>
        <taxon>Massarineae</taxon>
        <taxon>Trematosphaeriaceae</taxon>
        <taxon>Trematosphaeria</taxon>
    </lineage>
</organism>
<evidence type="ECO:0000313" key="2">
    <source>
        <dbReference type="Proteomes" id="UP000800094"/>
    </source>
</evidence>
<dbReference type="GeneID" id="54579083"/>
<dbReference type="Proteomes" id="UP000800094">
    <property type="component" value="Unassembled WGS sequence"/>
</dbReference>
<dbReference type="AlphaFoldDB" id="A0A6A6I841"/>
<protein>
    <submittedName>
        <fullName evidence="1">Uncharacterized protein</fullName>
    </submittedName>
</protein>
<reference evidence="1" key="1">
    <citation type="journal article" date="2020" name="Stud. Mycol.">
        <title>101 Dothideomycetes genomes: a test case for predicting lifestyles and emergence of pathogens.</title>
        <authorList>
            <person name="Haridas S."/>
            <person name="Albert R."/>
            <person name="Binder M."/>
            <person name="Bloem J."/>
            <person name="Labutti K."/>
            <person name="Salamov A."/>
            <person name="Andreopoulos B."/>
            <person name="Baker S."/>
            <person name="Barry K."/>
            <person name="Bills G."/>
            <person name="Bluhm B."/>
            <person name="Cannon C."/>
            <person name="Castanera R."/>
            <person name="Culley D."/>
            <person name="Daum C."/>
            <person name="Ezra D."/>
            <person name="Gonzalez J."/>
            <person name="Henrissat B."/>
            <person name="Kuo A."/>
            <person name="Liang C."/>
            <person name="Lipzen A."/>
            <person name="Lutzoni F."/>
            <person name="Magnuson J."/>
            <person name="Mondo S."/>
            <person name="Nolan M."/>
            <person name="Ohm R."/>
            <person name="Pangilinan J."/>
            <person name="Park H.-J."/>
            <person name="Ramirez L."/>
            <person name="Alfaro M."/>
            <person name="Sun H."/>
            <person name="Tritt A."/>
            <person name="Yoshinaga Y."/>
            <person name="Zwiers L.-H."/>
            <person name="Turgeon B."/>
            <person name="Goodwin S."/>
            <person name="Spatafora J."/>
            <person name="Crous P."/>
            <person name="Grigoriev I."/>
        </authorList>
    </citation>
    <scope>NUCLEOTIDE SEQUENCE</scope>
    <source>
        <strain evidence="1">CBS 122368</strain>
    </source>
</reference>
<sequence>MSYTLRKVSPRTKTFRYAAESTKANREADSCVGGACLGQATRSISRGVGLSAHPRRNICKPCTHGPRQASKATSIGARMTSRGPMPVDLHGQGRCGPRSLSADARYLANRPLLLAAVGSAILIVVNLEVRRAHVASVEQCGGRVLASSGNVSDRRRRRAVYGRHQLPLLAGRPTPEAWH</sequence>